<dbReference type="PANTHER" id="PTHR46407">
    <property type="entry name" value="OS02G0208700 PROTEIN"/>
    <property type="match status" value="1"/>
</dbReference>
<proteinExistence type="predicted"/>
<dbReference type="GO" id="GO:2000762">
    <property type="term" value="P:regulation of phenylpropanoid metabolic process"/>
    <property type="evidence" value="ECO:0007669"/>
    <property type="project" value="InterPro"/>
</dbReference>
<organism evidence="2 3">
    <name type="scientific">Stigmatella aurantiaca</name>
    <dbReference type="NCBI Taxonomy" id="41"/>
    <lineage>
        <taxon>Bacteria</taxon>
        <taxon>Pseudomonadati</taxon>
        <taxon>Myxococcota</taxon>
        <taxon>Myxococcia</taxon>
        <taxon>Myxococcales</taxon>
        <taxon>Cystobacterineae</taxon>
        <taxon>Archangiaceae</taxon>
        <taxon>Stigmatella</taxon>
    </lineage>
</organism>
<dbReference type="SMART" id="SM00612">
    <property type="entry name" value="Kelch"/>
    <property type="match status" value="11"/>
</dbReference>
<name>A0A1H7REX3_STIAU</name>
<dbReference type="GO" id="GO:0080037">
    <property type="term" value="P:negative regulation of cytokinin-activated signaling pathway"/>
    <property type="evidence" value="ECO:0007669"/>
    <property type="project" value="InterPro"/>
</dbReference>
<evidence type="ECO:0000313" key="3">
    <source>
        <dbReference type="Proteomes" id="UP000182719"/>
    </source>
</evidence>
<dbReference type="EMBL" id="FOAP01000007">
    <property type="protein sequence ID" value="SEL58538.1"/>
    <property type="molecule type" value="Genomic_DNA"/>
</dbReference>
<reference evidence="3" key="1">
    <citation type="submission" date="2016-10" db="EMBL/GenBank/DDBJ databases">
        <authorList>
            <person name="Varghese N."/>
            <person name="Submissions S."/>
        </authorList>
    </citation>
    <scope>NUCLEOTIDE SEQUENCE [LARGE SCALE GENOMIC DNA]</scope>
    <source>
        <strain evidence="3">DSM 17044</strain>
    </source>
</reference>
<dbReference type="AlphaFoldDB" id="A0A1H7REX3"/>
<dbReference type="Gene3D" id="2.130.10.80">
    <property type="entry name" value="Galactose oxidase/kelch, beta-propeller"/>
    <property type="match status" value="9"/>
</dbReference>
<accession>A0A1H7REX3</accession>
<dbReference type="InterPro" id="IPR015915">
    <property type="entry name" value="Kelch-typ_b-propeller"/>
</dbReference>
<dbReference type="InterPro" id="IPR044595">
    <property type="entry name" value="KMD1-4"/>
</dbReference>
<dbReference type="InterPro" id="IPR037293">
    <property type="entry name" value="Gal_Oxidase_central_sf"/>
</dbReference>
<feature type="region of interest" description="Disordered" evidence="1">
    <location>
        <begin position="40"/>
        <end position="67"/>
    </location>
</feature>
<dbReference type="Proteomes" id="UP000182719">
    <property type="component" value="Unassembled WGS sequence"/>
</dbReference>
<evidence type="ECO:0000313" key="2">
    <source>
        <dbReference type="EMBL" id="SEL58538.1"/>
    </source>
</evidence>
<gene>
    <name evidence="2" type="ORF">SAMN05444354_10710</name>
</gene>
<dbReference type="Pfam" id="PF24681">
    <property type="entry name" value="Kelch_KLHDC2_KLHL20_DRC7"/>
    <property type="match status" value="1"/>
</dbReference>
<dbReference type="InterPro" id="IPR006652">
    <property type="entry name" value="Kelch_1"/>
</dbReference>
<sequence>MQHMARSFLHEGGNLNHRKQLFRLFSMMLGLLSLYTSGCGHSTAEEPSGPPDTENPDPGQPQHPFEPVGTSLFLQVVDEGGGPVSGAAVSALDAVFPVDSSGHLLLENLSPGSFLARVDALGFTSATAVVELQAGAHLGTQVKLLRRPPPIPFQVEQGGVIQTEQVRVVIPPDAVVDALGQPVSGTVNVTINPIDPTVQLSSMPGPLEGTAASDSARVSLESFFMAEVSLWSHDSPVQLAPGKTADLEFVLPESLASQFQVGDSVPAWWFDLDAGLWREEGTGTVQLSQTQPGKRVWSVQVNHFTWWNCDAPWTDKSCVNVFVVDKMGRPLSGAAVTAQGVSYAGASRTSYTGANGRTCIEIKRGATANVYAGLVSQSPNAVEKVIGTQAAALCGSNACTEVALTMAEIICQPGAYASCPYSGPAEAEGKGVCRAGRQQCNILGTAWSVCQGEVLPAAESCRSPFDEDCDGELNEGCNCSDLQGLPCYGGPSETKDVGICHGGTLACDLFGNTVCQEQQLPRQEVCSTIEDEDCNGTSESCGPSSWGWLATGPMADEERLWHTATLLHNGKVLVAGGIFTTSSEVYDPATGTWSGAISMVSHHHYHTATLLPNGRVLVVGGLSNLSEVYDPVAGVWSATSPMSTERSDHTATLLPNGQVLVAGGSGFGGTRSSAEVYDPATDTWSMTGTMNFPRTEHTATLLPNGEVLVTGGQGENGSGFPTAEIYNPVTGTWNITSAMDSGRYEHTATLLPSGEVLVTGGSAGRAEDGFSKIGLSSAEVYTPSTGTWRATGSMSSAHSGHEATLLPNGQVLVVGPVVYYEGQPYEVAEMYDPASSTWRPAGGAMEAPGRNATATLLPSGQVLIAGAGTFSTYETTVSAEVYRPAMGFWSPTGSMKTARTQHTATLMQNGRVLVAGGRDTLSSLSSTEVYNPASGTWSDAGSMATARALHTATVLPSGDVLVTGGRDTLSVLSSTEVYNPVTDTWSVVSSMAFPRENHVATLLSNGKVLVTGGSAGEDASLPWAEIYDPATGTWSRTGTMFTPRRNHTATLLPNGRVLVTGGYSYNRDSSRDLTEVYDPETGTWAPTNPMIARRGDHTATLLRNGQVFVAGGGDDRSGFFLPSEEVYDPGTGVWSSLGRKLPFYTQSTATLLQSGQVLILGGRGSFGLRTNAGRYLPDTGIWTTAGDMARATQDHQATLLPSGRVLVTGGTQEDGGLSTAAQLYTP</sequence>
<protein>
    <submittedName>
        <fullName evidence="2">Kelch motif-containing protein</fullName>
    </submittedName>
</protein>
<evidence type="ECO:0000256" key="1">
    <source>
        <dbReference type="SAM" id="MobiDB-lite"/>
    </source>
</evidence>
<keyword evidence="3" id="KW-1185">Reference proteome</keyword>
<dbReference type="PANTHER" id="PTHR46407:SF3">
    <property type="entry name" value="OS02G0208700 PROTEIN"/>
    <property type="match status" value="1"/>
</dbReference>
<dbReference type="Pfam" id="PF01344">
    <property type="entry name" value="Kelch_1"/>
    <property type="match status" value="4"/>
</dbReference>
<dbReference type="SUPFAM" id="SSF117281">
    <property type="entry name" value="Kelch motif"/>
    <property type="match status" value="4"/>
</dbReference>